<dbReference type="AlphaFoldDB" id="A0A7Z0D2J7"/>
<dbReference type="EMBL" id="JACBZP010000001">
    <property type="protein sequence ID" value="NYI67690.1"/>
    <property type="molecule type" value="Genomic_DNA"/>
</dbReference>
<dbReference type="InterPro" id="IPR036527">
    <property type="entry name" value="SCP2_sterol-bd_dom_sf"/>
</dbReference>
<dbReference type="Pfam" id="PF13527">
    <property type="entry name" value="Acetyltransf_9"/>
    <property type="match status" value="1"/>
</dbReference>
<evidence type="ECO:0000256" key="3">
    <source>
        <dbReference type="ARBA" id="ARBA00023315"/>
    </source>
</evidence>
<comment type="similarity">
    <text evidence="1 4">Belongs to the acetyltransferase Eis family.</text>
</comment>
<sequence length="426" mass="45337">MTTSRYEFKNFTARLDGDKPDDATGHWIDAVSLGFHDRKPTDATKAVHIRRGAADGKTMTGAYDTRAPAEAMPGPVGTFVGYDKTLNVGGALLPAYLISAVTVRPTHRRNGLLRRMMTDGLAGAAEAGTPIAALTASEGTIYRRFGFGCAVNKKTMTVDTTPRFGMLVPAPGSVEIVDAGKLREIGPAVFDDYHRVQIGSVGRQGEYADIISGDLGENGEPDPAVRAAVHYDDAGVIDGYVSYKFAGWGQTPGTIDLIDLIALNPGAYRGLWEFLGSIDLVTRIKIPGALGDDLLAASLVDARTVNVTEDRDHLWLRILDTAACLEARDYDADGRLTFRVDDSLGYAAGTYLLEVAGGRGTVTKEPDDAPSDFKLDVADLSAIYLGAVSPLTLIDAGRITAASRDVATTLRAVFAPGGSVWCTTEF</sequence>
<comment type="caution">
    <text evidence="6">The sequence shown here is derived from an EMBL/GenBank/DDBJ whole genome shotgun (WGS) entry which is preliminary data.</text>
</comment>
<dbReference type="GO" id="GO:0030649">
    <property type="term" value="P:aminoglycoside antibiotic catabolic process"/>
    <property type="evidence" value="ECO:0007669"/>
    <property type="project" value="TreeGrafter"/>
</dbReference>
<dbReference type="InterPro" id="IPR041380">
    <property type="entry name" value="Acetyltransf_17"/>
</dbReference>
<dbReference type="InterPro" id="IPR025559">
    <property type="entry name" value="Eis_dom"/>
</dbReference>
<keyword evidence="2 4" id="KW-0808">Transferase</keyword>
<dbReference type="PANTHER" id="PTHR37817:SF1">
    <property type="entry name" value="N-ACETYLTRANSFERASE EIS"/>
    <property type="match status" value="1"/>
</dbReference>
<evidence type="ECO:0000256" key="1">
    <source>
        <dbReference type="ARBA" id="ARBA00009213"/>
    </source>
</evidence>
<dbReference type="RefSeq" id="WP_179427834.1">
    <property type="nucleotide sequence ID" value="NZ_JACBZP010000001.1"/>
</dbReference>
<feature type="binding site" evidence="4">
    <location>
        <begin position="137"/>
        <end position="138"/>
    </location>
    <ligand>
        <name>acetyl-CoA</name>
        <dbReference type="ChEBI" id="CHEBI:57288"/>
    </ligand>
</feature>
<dbReference type="PANTHER" id="PTHR37817">
    <property type="entry name" value="N-ACETYLTRANSFERASE EIS"/>
    <property type="match status" value="1"/>
</dbReference>
<keyword evidence="3 4" id="KW-0012">Acyltransferase</keyword>
<dbReference type="SUPFAM" id="SSF55729">
    <property type="entry name" value="Acyl-CoA N-acyltransferases (Nat)"/>
    <property type="match status" value="1"/>
</dbReference>
<dbReference type="PROSITE" id="PS51186">
    <property type="entry name" value="GNAT"/>
    <property type="match status" value="1"/>
</dbReference>
<dbReference type="InterPro" id="IPR000182">
    <property type="entry name" value="GNAT_dom"/>
</dbReference>
<dbReference type="InterPro" id="IPR051554">
    <property type="entry name" value="Acetyltransferase_Eis"/>
</dbReference>
<accession>A0A7Z0D2J7</accession>
<dbReference type="HAMAP" id="MF_01812">
    <property type="entry name" value="Eis"/>
    <property type="match status" value="1"/>
</dbReference>
<evidence type="ECO:0000259" key="5">
    <source>
        <dbReference type="PROSITE" id="PS51186"/>
    </source>
</evidence>
<proteinExistence type="inferred from homology"/>
<dbReference type="Pfam" id="PF13530">
    <property type="entry name" value="SCP2_2"/>
    <property type="match status" value="1"/>
</dbReference>
<feature type="active site" description="Proton donor" evidence="4">
    <location>
        <position position="142"/>
    </location>
</feature>
<dbReference type="InterPro" id="IPR016181">
    <property type="entry name" value="Acyl_CoA_acyltransferase"/>
</dbReference>
<dbReference type="InterPro" id="IPR022902">
    <property type="entry name" value="NAcTrfase_Eis"/>
</dbReference>
<comment type="subunit">
    <text evidence="4">Homohexamer; trimer of dimers.</text>
</comment>
<reference evidence="6 7" key="1">
    <citation type="submission" date="2020-07" db="EMBL/GenBank/DDBJ databases">
        <title>Sequencing the genomes of 1000 actinobacteria strains.</title>
        <authorList>
            <person name="Klenk H.-P."/>
        </authorList>
    </citation>
    <scope>NUCLEOTIDE SEQUENCE [LARGE SCALE GENOMIC DNA]</scope>
    <source>
        <strain evidence="6 7">DSM 26341</strain>
    </source>
</reference>
<evidence type="ECO:0000256" key="4">
    <source>
        <dbReference type="HAMAP-Rule" id="MF_01812"/>
    </source>
</evidence>
<gene>
    <name evidence="6" type="ORF">BJY26_001996</name>
</gene>
<keyword evidence="7" id="KW-1185">Reference proteome</keyword>
<dbReference type="Gene3D" id="3.30.1050.10">
    <property type="entry name" value="SCP2 sterol-binding domain"/>
    <property type="match status" value="1"/>
</dbReference>
<dbReference type="GO" id="GO:0034069">
    <property type="term" value="F:aminoglycoside N-acetyltransferase activity"/>
    <property type="evidence" value="ECO:0007669"/>
    <property type="project" value="TreeGrafter"/>
</dbReference>
<dbReference type="Pfam" id="PF17668">
    <property type="entry name" value="Acetyltransf_17"/>
    <property type="match status" value="1"/>
</dbReference>
<dbReference type="SUPFAM" id="SSF55718">
    <property type="entry name" value="SCP-like"/>
    <property type="match status" value="1"/>
</dbReference>
<feature type="binding site" evidence="4">
    <location>
        <begin position="109"/>
        <end position="114"/>
    </location>
    <ligand>
        <name>acetyl-CoA</name>
        <dbReference type="ChEBI" id="CHEBI:57288"/>
    </ligand>
</feature>
<evidence type="ECO:0000313" key="7">
    <source>
        <dbReference type="Proteomes" id="UP000539111"/>
    </source>
</evidence>
<evidence type="ECO:0000256" key="2">
    <source>
        <dbReference type="ARBA" id="ARBA00022679"/>
    </source>
</evidence>
<organism evidence="6 7">
    <name type="scientific">Spelaeicoccus albus</name>
    <dbReference type="NCBI Taxonomy" id="1280376"/>
    <lineage>
        <taxon>Bacteria</taxon>
        <taxon>Bacillati</taxon>
        <taxon>Actinomycetota</taxon>
        <taxon>Actinomycetes</taxon>
        <taxon>Micrococcales</taxon>
        <taxon>Brevibacteriaceae</taxon>
        <taxon>Spelaeicoccus</taxon>
    </lineage>
</organism>
<feature type="domain" description="N-acetyltransferase" evidence="5">
    <location>
        <begin position="33"/>
        <end position="171"/>
    </location>
</feature>
<name>A0A7Z0D2J7_9MICO</name>
<dbReference type="Gene3D" id="3.40.630.30">
    <property type="match status" value="2"/>
</dbReference>
<feature type="binding site" evidence="4">
    <location>
        <begin position="101"/>
        <end position="103"/>
    </location>
    <ligand>
        <name>acetyl-CoA</name>
        <dbReference type="ChEBI" id="CHEBI:57288"/>
    </ligand>
</feature>
<protein>
    <submittedName>
        <fullName evidence="6">Putative acetyltransferase</fullName>
    </submittedName>
</protein>
<dbReference type="Proteomes" id="UP000539111">
    <property type="component" value="Unassembled WGS sequence"/>
</dbReference>
<evidence type="ECO:0000313" key="6">
    <source>
        <dbReference type="EMBL" id="NYI67690.1"/>
    </source>
</evidence>
<feature type="active site" description="Proton acceptor; via carboxylate" evidence="4">
    <location>
        <position position="426"/>
    </location>
</feature>